<dbReference type="SUPFAM" id="SSF52440">
    <property type="entry name" value="PreATP-grasp domain"/>
    <property type="match status" value="1"/>
</dbReference>
<proteinExistence type="inferred from homology"/>
<evidence type="ECO:0000256" key="1">
    <source>
        <dbReference type="ARBA" id="ARBA00010871"/>
    </source>
</evidence>
<dbReference type="InterPro" id="IPR011761">
    <property type="entry name" value="ATP-grasp"/>
</dbReference>
<dbReference type="GO" id="GO:0046872">
    <property type="term" value="F:metal ion binding"/>
    <property type="evidence" value="ECO:0007669"/>
    <property type="project" value="InterPro"/>
</dbReference>
<keyword evidence="2" id="KW-0436">Ligase</keyword>
<dbReference type="Gene3D" id="3.30.1490.20">
    <property type="entry name" value="ATP-grasp fold, A domain"/>
    <property type="match status" value="1"/>
</dbReference>
<keyword evidence="4" id="KW-0067">ATP-binding</keyword>
<evidence type="ECO:0000313" key="6">
    <source>
        <dbReference type="EMBL" id="HGW92580.1"/>
    </source>
</evidence>
<dbReference type="CDD" id="cd02440">
    <property type="entry name" value="AdoMet_MTases"/>
    <property type="match status" value="1"/>
</dbReference>
<evidence type="ECO:0000259" key="5">
    <source>
        <dbReference type="PROSITE" id="PS50975"/>
    </source>
</evidence>
<dbReference type="GO" id="GO:0071555">
    <property type="term" value="P:cell wall organization"/>
    <property type="evidence" value="ECO:0007669"/>
    <property type="project" value="UniProtKB-KW"/>
</dbReference>
<evidence type="ECO:0000256" key="4">
    <source>
        <dbReference type="PROSITE-ProRule" id="PRU00409"/>
    </source>
</evidence>
<dbReference type="PANTHER" id="PTHR23132">
    <property type="entry name" value="D-ALANINE--D-ALANINE LIGASE"/>
    <property type="match status" value="1"/>
</dbReference>
<dbReference type="InterPro" id="IPR016185">
    <property type="entry name" value="PreATP-grasp_dom_sf"/>
</dbReference>
<evidence type="ECO:0000256" key="3">
    <source>
        <dbReference type="ARBA" id="ARBA00023316"/>
    </source>
</evidence>
<name>A0A7C4YDT9_UNCW3</name>
<dbReference type="InterPro" id="IPR013815">
    <property type="entry name" value="ATP_grasp_subdomain_1"/>
</dbReference>
<dbReference type="EMBL" id="DTHG01000102">
    <property type="protein sequence ID" value="HGW92580.1"/>
    <property type="molecule type" value="Genomic_DNA"/>
</dbReference>
<dbReference type="PANTHER" id="PTHR23132:SF23">
    <property type="entry name" value="D-ALANINE--D-ALANINE LIGASE B"/>
    <property type="match status" value="1"/>
</dbReference>
<reference evidence="6" key="1">
    <citation type="journal article" date="2020" name="mSystems">
        <title>Genome- and Community-Level Interaction Insights into Carbon Utilization and Element Cycling Functions of Hydrothermarchaeota in Hydrothermal Sediment.</title>
        <authorList>
            <person name="Zhou Z."/>
            <person name="Liu Y."/>
            <person name="Xu W."/>
            <person name="Pan J."/>
            <person name="Luo Z.H."/>
            <person name="Li M."/>
        </authorList>
    </citation>
    <scope>NUCLEOTIDE SEQUENCE [LARGE SCALE GENOMIC DNA]</scope>
    <source>
        <strain evidence="6">SpSt-780</strain>
    </source>
</reference>
<dbReference type="Gene3D" id="3.40.50.150">
    <property type="entry name" value="Vaccinia Virus protein VP39"/>
    <property type="match status" value="1"/>
</dbReference>
<dbReference type="Gene3D" id="2.20.25.110">
    <property type="entry name" value="S-adenosyl-L-methionine-dependent methyltransferases"/>
    <property type="match status" value="1"/>
</dbReference>
<keyword evidence="6" id="KW-0808">Transferase</keyword>
<dbReference type="Pfam" id="PF13649">
    <property type="entry name" value="Methyltransf_25"/>
    <property type="match status" value="1"/>
</dbReference>
<dbReference type="GO" id="GO:0032259">
    <property type="term" value="P:methylation"/>
    <property type="evidence" value="ECO:0007669"/>
    <property type="project" value="UniProtKB-KW"/>
</dbReference>
<keyword evidence="3" id="KW-0961">Cell wall biogenesis/degradation</keyword>
<dbReference type="GO" id="GO:0008168">
    <property type="term" value="F:methyltransferase activity"/>
    <property type="evidence" value="ECO:0007669"/>
    <property type="project" value="UniProtKB-KW"/>
</dbReference>
<accession>A0A7C4YDT9</accession>
<keyword evidence="6" id="KW-0489">Methyltransferase</keyword>
<evidence type="ECO:0000256" key="2">
    <source>
        <dbReference type="ARBA" id="ARBA00022598"/>
    </source>
</evidence>
<dbReference type="GO" id="GO:0005524">
    <property type="term" value="F:ATP binding"/>
    <property type="evidence" value="ECO:0007669"/>
    <property type="project" value="UniProtKB-UniRule"/>
</dbReference>
<comment type="similarity">
    <text evidence="1">Belongs to the D-alanine--D-alanine ligase family.</text>
</comment>
<dbReference type="FunFam" id="3.30.470.20:FF:000105">
    <property type="entry name" value="Predicted protein"/>
    <property type="match status" value="1"/>
</dbReference>
<dbReference type="InterPro" id="IPR041698">
    <property type="entry name" value="Methyltransf_25"/>
</dbReference>
<dbReference type="Gene3D" id="3.30.470.20">
    <property type="entry name" value="ATP-grasp fold, B domain"/>
    <property type="match status" value="1"/>
</dbReference>
<dbReference type="SUPFAM" id="SSF56059">
    <property type="entry name" value="Glutathione synthetase ATP-binding domain-like"/>
    <property type="match status" value="1"/>
</dbReference>
<organism evidence="6">
    <name type="scientific">candidate division WOR-3 bacterium</name>
    <dbReference type="NCBI Taxonomy" id="2052148"/>
    <lineage>
        <taxon>Bacteria</taxon>
        <taxon>Bacteria division WOR-3</taxon>
    </lineage>
</organism>
<protein>
    <submittedName>
        <fullName evidence="6">Methyltransferase domain-containing protein</fullName>
    </submittedName>
</protein>
<dbReference type="SUPFAM" id="SSF53335">
    <property type="entry name" value="S-adenosyl-L-methionine-dependent methyltransferases"/>
    <property type="match status" value="1"/>
</dbReference>
<dbReference type="AlphaFoldDB" id="A0A7C4YDT9"/>
<gene>
    <name evidence="6" type="ORF">ENV67_08610</name>
</gene>
<keyword evidence="4" id="KW-0547">Nucleotide-binding</keyword>
<dbReference type="InterPro" id="IPR029063">
    <property type="entry name" value="SAM-dependent_MTases_sf"/>
</dbReference>
<comment type="caution">
    <text evidence="6">The sequence shown here is derived from an EMBL/GenBank/DDBJ whole genome shotgun (WGS) entry which is preliminary data.</text>
</comment>
<dbReference type="Pfam" id="PF07478">
    <property type="entry name" value="Dala_Dala_lig_C"/>
    <property type="match status" value="1"/>
</dbReference>
<feature type="domain" description="ATP-grasp" evidence="5">
    <location>
        <begin position="411"/>
        <end position="627"/>
    </location>
</feature>
<dbReference type="PROSITE" id="PS50975">
    <property type="entry name" value="ATP_GRASP"/>
    <property type="match status" value="1"/>
</dbReference>
<dbReference type="GO" id="GO:0008716">
    <property type="term" value="F:D-alanine-D-alanine ligase activity"/>
    <property type="evidence" value="ECO:0007669"/>
    <property type="project" value="InterPro"/>
</dbReference>
<sequence length="633" mass="73367">MEKESNRHRRNLRCLGPVKDLEGYVKPDWWANLFNAYYLKTDGDVVDDISITAREVDLFIKVLGINPENSLLDLCCGQGRHLFEFGRRGISHLEGLDRSHYLIQKAKTIAKREGLNIRFKEGDARKLPYQNDSFDFVTILGNSFGYFETAEDDLRVLKEVFRVLKPWGKILIDVTDGDYVRENYQPRSWEWIGKKYFVCRERTLSFDRQRLVTREVITHVEKGVVKDQFYAERLYSKESISNLLEKAGFKDINFVAELSPDSKRNQDLGMMERRIIVSAVAKKEWTPKKAKITKETKNVVVLLGDPEKPDPLKPLAVFDDDDFYTIDRLKESLSQLKNYNFIYLTNHDEFIQELQKLKGKIDYVFNLCDEGYYNDPLKELHIPAILETLGIPYTGSGPQTLAYCYDKSLVRGIAKEMEIPVPEAFFIKPEDATFHLPFEFPVIVKPNFGDSSFGITKNSVCHNIEQLINAISEIRERFGYDKPLLVEEFLTGKDLTVGIIGNIPDSYMVLPILEEDYSELPPDLPRICAYEAKWDPTSPYSKVKSVPANLPEYTKRVLIEYSIKLVERLNCRDYTRLDWRLDKFGNPKLLEVNPNPGWCWDGHLAKMCHFAKINYTGMLELILKEAEKRLHIS</sequence>
<dbReference type="InterPro" id="IPR011095">
    <property type="entry name" value="Dala_Dala_lig_C"/>
</dbReference>